<dbReference type="OrthoDB" id="845657at2759"/>
<comment type="subcellular location">
    <subcellularLocation>
        <location evidence="1">Membrane</location>
        <topology evidence="1">Multi-pass membrane protein</topology>
    </subcellularLocation>
</comment>
<keyword evidence="5 7" id="KW-1133">Transmembrane helix</keyword>
<gene>
    <name evidence="8" type="ORF">FRX31_032631</name>
</gene>
<dbReference type="InterPro" id="IPR004813">
    <property type="entry name" value="OPT"/>
</dbReference>
<feature type="non-terminal residue" evidence="8">
    <location>
        <position position="95"/>
    </location>
</feature>
<proteinExistence type="inferred from homology"/>
<dbReference type="Proteomes" id="UP000554482">
    <property type="component" value="Unassembled WGS sequence"/>
</dbReference>
<name>A0A7J6V043_THATH</name>
<keyword evidence="4 7" id="KW-0812">Transmembrane</keyword>
<evidence type="ECO:0000313" key="8">
    <source>
        <dbReference type="EMBL" id="KAF5177782.1"/>
    </source>
</evidence>
<dbReference type="EMBL" id="JABWDY010040924">
    <property type="protein sequence ID" value="KAF5177782.1"/>
    <property type="molecule type" value="Genomic_DNA"/>
</dbReference>
<accession>A0A7J6V043</accession>
<dbReference type="PANTHER" id="PTHR31645">
    <property type="entry name" value="OLIGOPEPTIDE TRANSPORTER YGL114W-RELATED"/>
    <property type="match status" value="1"/>
</dbReference>
<dbReference type="AlphaFoldDB" id="A0A7J6V043"/>
<protein>
    <submittedName>
        <fullName evidence="8">Metal-nicotianamine transporter like</fullName>
    </submittedName>
</protein>
<dbReference type="GO" id="GO:0035673">
    <property type="term" value="F:oligopeptide transmembrane transporter activity"/>
    <property type="evidence" value="ECO:0007669"/>
    <property type="project" value="InterPro"/>
</dbReference>
<organism evidence="8 9">
    <name type="scientific">Thalictrum thalictroides</name>
    <name type="common">Rue-anemone</name>
    <name type="synonym">Anemone thalictroides</name>
    <dbReference type="NCBI Taxonomy" id="46969"/>
    <lineage>
        <taxon>Eukaryota</taxon>
        <taxon>Viridiplantae</taxon>
        <taxon>Streptophyta</taxon>
        <taxon>Embryophyta</taxon>
        <taxon>Tracheophyta</taxon>
        <taxon>Spermatophyta</taxon>
        <taxon>Magnoliopsida</taxon>
        <taxon>Ranunculales</taxon>
        <taxon>Ranunculaceae</taxon>
        <taxon>Thalictroideae</taxon>
        <taxon>Thalictrum</taxon>
    </lineage>
</organism>
<keyword evidence="3" id="KW-0813">Transport</keyword>
<evidence type="ECO:0000256" key="1">
    <source>
        <dbReference type="ARBA" id="ARBA00004141"/>
    </source>
</evidence>
<evidence type="ECO:0000256" key="3">
    <source>
        <dbReference type="ARBA" id="ARBA00022448"/>
    </source>
</evidence>
<evidence type="ECO:0000256" key="2">
    <source>
        <dbReference type="ARBA" id="ARBA00010276"/>
    </source>
</evidence>
<dbReference type="GO" id="GO:0016020">
    <property type="term" value="C:membrane"/>
    <property type="evidence" value="ECO:0007669"/>
    <property type="project" value="UniProtKB-SubCell"/>
</dbReference>
<evidence type="ECO:0000256" key="5">
    <source>
        <dbReference type="ARBA" id="ARBA00022989"/>
    </source>
</evidence>
<reference evidence="8 9" key="1">
    <citation type="submission" date="2020-06" db="EMBL/GenBank/DDBJ databases">
        <title>Transcriptomic and genomic resources for Thalictrum thalictroides and T. hernandezii: Facilitating candidate gene discovery in an emerging model plant lineage.</title>
        <authorList>
            <person name="Arias T."/>
            <person name="Riano-Pachon D.M."/>
            <person name="Di Stilio V.S."/>
        </authorList>
    </citation>
    <scope>NUCLEOTIDE SEQUENCE [LARGE SCALE GENOMIC DNA]</scope>
    <source>
        <strain evidence="9">cv. WT478/WT964</strain>
        <tissue evidence="8">Leaves</tissue>
    </source>
</reference>
<dbReference type="InterPro" id="IPR045035">
    <property type="entry name" value="YSL-like"/>
</dbReference>
<evidence type="ECO:0000256" key="6">
    <source>
        <dbReference type="ARBA" id="ARBA00023136"/>
    </source>
</evidence>
<evidence type="ECO:0000256" key="7">
    <source>
        <dbReference type="SAM" id="Phobius"/>
    </source>
</evidence>
<comment type="caution">
    <text evidence="8">The sequence shown here is derived from an EMBL/GenBank/DDBJ whole genome shotgun (WGS) entry which is preliminary data.</text>
</comment>
<dbReference type="PANTHER" id="PTHR31645:SF76">
    <property type="entry name" value="METAL-NICOTIANAMINE TRANSPORTER YSL8-RELATED"/>
    <property type="match status" value="1"/>
</dbReference>
<dbReference type="Pfam" id="PF03169">
    <property type="entry name" value="OPT"/>
    <property type="match status" value="1"/>
</dbReference>
<sequence>MVMAIPFHVGGYFAIDMCFGSLVQFVWQKINRAKADGNTIQIRSSIWFELTGLRQMAIPFRFAVASGLIYGDGIWTLPSSILSLAGVQTPPICMK</sequence>
<keyword evidence="6 7" id="KW-0472">Membrane</keyword>
<evidence type="ECO:0000256" key="4">
    <source>
        <dbReference type="ARBA" id="ARBA00022692"/>
    </source>
</evidence>
<comment type="similarity">
    <text evidence="2">Belongs to the YSL (TC 2.A.67.2) family.</text>
</comment>
<feature type="transmembrane region" description="Helical" evidence="7">
    <location>
        <begin position="6"/>
        <end position="27"/>
    </location>
</feature>
<keyword evidence="9" id="KW-1185">Reference proteome</keyword>
<evidence type="ECO:0000313" key="9">
    <source>
        <dbReference type="Proteomes" id="UP000554482"/>
    </source>
</evidence>